<comment type="subcellular location">
    <subcellularLocation>
        <location evidence="1">Endomembrane system</location>
        <topology evidence="1">Multi-pass membrane protein</topology>
    </subcellularLocation>
</comment>
<feature type="transmembrane region" description="Helical" evidence="8">
    <location>
        <begin position="211"/>
        <end position="231"/>
    </location>
</feature>
<keyword evidence="6 8" id="KW-0472">Membrane</keyword>
<feature type="transmembrane region" description="Helical" evidence="8">
    <location>
        <begin position="485"/>
        <end position="512"/>
    </location>
</feature>
<sequence length="542" mass="55754">MEAAHGWEGGQKKNGQTTTGPAGRPAARGPWGGRRRGARWPPRRPRLLLSRRAPLAAPRRQWLPGRARPPGRPPKVPRGPAAAARAPPNARRRTAGPAAYPAQGPLIRISKPMPLLEKLFRLRAHDATVRTEVAAGATTYLTMAYIVFVVPATLSAAGLDKPALIAATCLVTAFSTALMGLGANVPIAVAPGLGLTAFFSYTLVLTNGVPWPVALGIGFWAGVLFLFLSLIGAREKMVAAIPPAIVAAIPVGIGALLLLIGLRNMGLVVANPATLVALGKFTPPVVVSVAGLFGTLALHIRRVPGAILLGIVGTTLAAAAAGLVAAPAAVFSSSISLAPVAFRLDVLGALRWNLVGPIFALFYVSLFDSLGTLVACAGAAGLGQPDGKIRGLNRMLNLDAVAAMASSLLGTSPSTAYIESATGIAAGGRTGLTAVVTAALFVGSLAVIPLIGVVPAYATAPALVLVGLLMVGEIRHLAFDKFEELVPALLTVFLMPFSFSIATGLACGLLAWGALRVLLGRWRDISPVLGLILVLSLVSLLL</sequence>
<keyword evidence="4 8" id="KW-0812">Transmembrane</keyword>
<dbReference type="Proteomes" id="UP000317646">
    <property type="component" value="Unassembled WGS sequence"/>
</dbReference>
<evidence type="ECO:0000256" key="8">
    <source>
        <dbReference type="SAM" id="Phobius"/>
    </source>
</evidence>
<dbReference type="PANTHER" id="PTHR43337">
    <property type="entry name" value="XANTHINE/URACIL PERMEASE C887.17-RELATED"/>
    <property type="match status" value="1"/>
</dbReference>
<feature type="transmembrane region" description="Helical" evidence="8">
    <location>
        <begin position="524"/>
        <end position="541"/>
    </location>
</feature>
<gene>
    <name evidence="9" type="ORF">EAH73_09400</name>
</gene>
<accession>A0A502GWF3</accession>
<feature type="compositionally biased region" description="Low complexity" evidence="7">
    <location>
        <begin position="47"/>
        <end position="68"/>
    </location>
</feature>
<dbReference type="GO" id="GO:0012505">
    <property type="term" value="C:endomembrane system"/>
    <property type="evidence" value="ECO:0007669"/>
    <property type="project" value="UniProtKB-SubCell"/>
</dbReference>
<dbReference type="InterPro" id="IPR045018">
    <property type="entry name" value="Azg-like"/>
</dbReference>
<evidence type="ECO:0000256" key="1">
    <source>
        <dbReference type="ARBA" id="ARBA00004127"/>
    </source>
</evidence>
<reference evidence="9 10" key="1">
    <citation type="journal article" date="2019" name="Environ. Microbiol.">
        <title>Species interactions and distinct microbial communities in high Arctic permafrost affected cryosols are associated with the CH4 and CO2 gas fluxes.</title>
        <authorList>
            <person name="Altshuler I."/>
            <person name="Hamel J."/>
            <person name="Turney S."/>
            <person name="Magnuson E."/>
            <person name="Levesque R."/>
            <person name="Greer C."/>
            <person name="Whyte L.G."/>
        </authorList>
    </citation>
    <scope>NUCLEOTIDE SEQUENCE [LARGE SCALE GENOMIC DNA]</scope>
    <source>
        <strain evidence="9 10">S9.2P</strain>
    </source>
</reference>
<evidence type="ECO:0000256" key="7">
    <source>
        <dbReference type="SAM" id="MobiDB-lite"/>
    </source>
</evidence>
<feature type="transmembrane region" description="Helical" evidence="8">
    <location>
        <begin position="307"/>
        <end position="338"/>
    </location>
</feature>
<keyword evidence="5 8" id="KW-1133">Transmembrane helix</keyword>
<evidence type="ECO:0000313" key="10">
    <source>
        <dbReference type="Proteomes" id="UP000317646"/>
    </source>
</evidence>
<evidence type="ECO:0000256" key="3">
    <source>
        <dbReference type="ARBA" id="ARBA00022448"/>
    </source>
</evidence>
<evidence type="ECO:0000256" key="2">
    <source>
        <dbReference type="ARBA" id="ARBA00005697"/>
    </source>
</evidence>
<feature type="transmembrane region" description="Helical" evidence="8">
    <location>
        <begin position="281"/>
        <end position="300"/>
    </location>
</feature>
<feature type="transmembrane region" description="Helical" evidence="8">
    <location>
        <begin position="133"/>
        <end position="157"/>
    </location>
</feature>
<evidence type="ECO:0000256" key="6">
    <source>
        <dbReference type="ARBA" id="ARBA00023136"/>
    </source>
</evidence>
<dbReference type="Pfam" id="PF00860">
    <property type="entry name" value="Xan_ur_permease"/>
    <property type="match status" value="1"/>
</dbReference>
<feature type="transmembrane region" description="Helical" evidence="8">
    <location>
        <begin position="430"/>
        <end position="453"/>
    </location>
</feature>
<evidence type="ECO:0000256" key="5">
    <source>
        <dbReference type="ARBA" id="ARBA00022989"/>
    </source>
</evidence>
<feature type="compositionally biased region" description="Basic residues" evidence="7">
    <location>
        <begin position="33"/>
        <end position="46"/>
    </location>
</feature>
<feature type="transmembrane region" description="Helical" evidence="8">
    <location>
        <begin position="188"/>
        <end position="205"/>
    </location>
</feature>
<feature type="transmembrane region" description="Helical" evidence="8">
    <location>
        <begin position="238"/>
        <end position="261"/>
    </location>
</feature>
<dbReference type="EMBL" id="RCYZ01000003">
    <property type="protein sequence ID" value="TPG66599.1"/>
    <property type="molecule type" value="Genomic_DNA"/>
</dbReference>
<proteinExistence type="inferred from homology"/>
<feature type="compositionally biased region" description="Low complexity" evidence="7">
    <location>
        <begin position="13"/>
        <end position="29"/>
    </location>
</feature>
<evidence type="ECO:0000313" key="9">
    <source>
        <dbReference type="EMBL" id="TPG66599.1"/>
    </source>
</evidence>
<feature type="compositionally biased region" description="Low complexity" evidence="7">
    <location>
        <begin position="78"/>
        <end position="99"/>
    </location>
</feature>
<dbReference type="AlphaFoldDB" id="A0A502GWF3"/>
<feature type="region of interest" description="Disordered" evidence="7">
    <location>
        <begin position="1"/>
        <end position="99"/>
    </location>
</feature>
<comment type="similarity">
    <text evidence="2">Belongs to the nucleobase:cation symporter-2 (NCS2) (TC 2.A.40) family. Azg-like subfamily.</text>
</comment>
<dbReference type="PANTHER" id="PTHR43337:SF1">
    <property type="entry name" value="XANTHINE_URACIL PERMEASE C887.17-RELATED"/>
    <property type="match status" value="1"/>
</dbReference>
<evidence type="ECO:0000256" key="4">
    <source>
        <dbReference type="ARBA" id="ARBA00022692"/>
    </source>
</evidence>
<keyword evidence="10" id="KW-1185">Reference proteome</keyword>
<protein>
    <submittedName>
        <fullName evidence="9">NCS2 family permease</fullName>
    </submittedName>
</protein>
<dbReference type="InterPro" id="IPR006043">
    <property type="entry name" value="NCS2"/>
</dbReference>
<keyword evidence="3" id="KW-0813">Transport</keyword>
<name>A0A502GWF3_9BACT</name>
<feature type="transmembrane region" description="Helical" evidence="8">
    <location>
        <begin position="460"/>
        <end position="479"/>
    </location>
</feature>
<feature type="transmembrane region" description="Helical" evidence="8">
    <location>
        <begin position="358"/>
        <end position="383"/>
    </location>
</feature>
<feature type="transmembrane region" description="Helical" evidence="8">
    <location>
        <begin position="163"/>
        <end position="181"/>
    </location>
</feature>
<dbReference type="GO" id="GO:0005886">
    <property type="term" value="C:plasma membrane"/>
    <property type="evidence" value="ECO:0007669"/>
    <property type="project" value="TreeGrafter"/>
</dbReference>
<organism evidence="9 10">
    <name type="scientific">Hymenobacter nivis</name>
    <dbReference type="NCBI Taxonomy" id="1850093"/>
    <lineage>
        <taxon>Bacteria</taxon>
        <taxon>Pseudomonadati</taxon>
        <taxon>Bacteroidota</taxon>
        <taxon>Cytophagia</taxon>
        <taxon>Cytophagales</taxon>
        <taxon>Hymenobacteraceae</taxon>
        <taxon>Hymenobacter</taxon>
    </lineage>
</organism>
<dbReference type="GO" id="GO:0005345">
    <property type="term" value="F:purine nucleobase transmembrane transporter activity"/>
    <property type="evidence" value="ECO:0007669"/>
    <property type="project" value="TreeGrafter"/>
</dbReference>
<comment type="caution">
    <text evidence="9">The sequence shown here is derived from an EMBL/GenBank/DDBJ whole genome shotgun (WGS) entry which is preliminary data.</text>
</comment>